<dbReference type="EMBL" id="JBHTLU010000036">
    <property type="protein sequence ID" value="MFD1223784.1"/>
    <property type="molecule type" value="Genomic_DNA"/>
</dbReference>
<feature type="transmembrane region" description="Helical" evidence="1">
    <location>
        <begin position="75"/>
        <end position="102"/>
    </location>
</feature>
<dbReference type="RefSeq" id="WP_345587802.1">
    <property type="nucleotide sequence ID" value="NZ_BAABJG010000014.1"/>
</dbReference>
<keyword evidence="3" id="KW-1185">Reference proteome</keyword>
<evidence type="ECO:0000313" key="3">
    <source>
        <dbReference type="Proteomes" id="UP001597180"/>
    </source>
</evidence>
<feature type="transmembrane region" description="Helical" evidence="1">
    <location>
        <begin position="126"/>
        <end position="149"/>
    </location>
</feature>
<name>A0ABW3UTX6_9BACL</name>
<protein>
    <submittedName>
        <fullName evidence="2">Uncharacterized protein</fullName>
    </submittedName>
</protein>
<evidence type="ECO:0000313" key="2">
    <source>
        <dbReference type="EMBL" id="MFD1223784.1"/>
    </source>
</evidence>
<gene>
    <name evidence="2" type="ORF">ACFQ4B_27040</name>
</gene>
<feature type="transmembrane region" description="Helical" evidence="1">
    <location>
        <begin position="7"/>
        <end position="27"/>
    </location>
</feature>
<dbReference type="Proteomes" id="UP001597180">
    <property type="component" value="Unassembled WGS sequence"/>
</dbReference>
<proteinExistence type="predicted"/>
<accession>A0ABW3UTX6</accession>
<reference evidence="3" key="1">
    <citation type="journal article" date="2019" name="Int. J. Syst. Evol. Microbiol.">
        <title>The Global Catalogue of Microorganisms (GCM) 10K type strain sequencing project: providing services to taxonomists for standard genome sequencing and annotation.</title>
        <authorList>
            <consortium name="The Broad Institute Genomics Platform"/>
            <consortium name="The Broad Institute Genome Sequencing Center for Infectious Disease"/>
            <person name="Wu L."/>
            <person name="Ma J."/>
        </authorList>
    </citation>
    <scope>NUCLEOTIDE SEQUENCE [LARGE SCALE GENOMIC DNA]</scope>
    <source>
        <strain evidence="3">CCUG 53270</strain>
    </source>
</reference>
<keyword evidence="1" id="KW-1133">Transmembrane helix</keyword>
<keyword evidence="1" id="KW-0472">Membrane</keyword>
<keyword evidence="1" id="KW-0812">Transmembrane</keyword>
<feature type="transmembrane region" description="Helical" evidence="1">
    <location>
        <begin position="39"/>
        <end position="63"/>
    </location>
</feature>
<organism evidence="2 3">
    <name type="scientific">Paenibacillus vulneris</name>
    <dbReference type="NCBI Taxonomy" id="1133364"/>
    <lineage>
        <taxon>Bacteria</taxon>
        <taxon>Bacillati</taxon>
        <taxon>Bacillota</taxon>
        <taxon>Bacilli</taxon>
        <taxon>Bacillales</taxon>
        <taxon>Paenibacillaceae</taxon>
        <taxon>Paenibacillus</taxon>
    </lineage>
</organism>
<evidence type="ECO:0000256" key="1">
    <source>
        <dbReference type="SAM" id="Phobius"/>
    </source>
</evidence>
<sequence length="155" mass="17344">MAGIYRLCAASLLITFTGFYMVEHLFTIRPERISGNGNLGLLVIMMLFPFLVVSLVLTFASARRIGKTTPLRLKFILPITVTVIAILLGCILCNVVELIHALGGTPDNPKSRIYRYGWFNQYTNSFYFNTYTFLLVHTLSCSAGLLSVIGKREDL</sequence>
<comment type="caution">
    <text evidence="2">The sequence shown here is derived from an EMBL/GenBank/DDBJ whole genome shotgun (WGS) entry which is preliminary data.</text>
</comment>